<dbReference type="GO" id="GO:0004376">
    <property type="term" value="F:GPI mannosyltransferase activity"/>
    <property type="evidence" value="ECO:0007669"/>
    <property type="project" value="InterPro"/>
</dbReference>
<dbReference type="GO" id="GO:0006506">
    <property type="term" value="P:GPI anchor biosynthetic process"/>
    <property type="evidence" value="ECO:0007669"/>
    <property type="project" value="UniProtKB-KW"/>
</dbReference>
<dbReference type="Pfam" id="PF04188">
    <property type="entry name" value="Mannosyl_trans2"/>
    <property type="match status" value="1"/>
</dbReference>
<feature type="transmembrane region" description="Helical" evidence="12">
    <location>
        <begin position="195"/>
        <end position="214"/>
    </location>
</feature>
<organism evidence="15 16">
    <name type="scientific">Saxophila tyrrhenica</name>
    <dbReference type="NCBI Taxonomy" id="1690608"/>
    <lineage>
        <taxon>Eukaryota</taxon>
        <taxon>Fungi</taxon>
        <taxon>Dikarya</taxon>
        <taxon>Ascomycota</taxon>
        <taxon>Pezizomycotina</taxon>
        <taxon>Dothideomycetes</taxon>
        <taxon>Dothideomycetidae</taxon>
        <taxon>Mycosphaerellales</taxon>
        <taxon>Extremaceae</taxon>
        <taxon>Saxophila</taxon>
    </lineage>
</organism>
<keyword evidence="11 12" id="KW-0472">Membrane</keyword>
<feature type="transmembrane region" description="Helical" evidence="12">
    <location>
        <begin position="172"/>
        <end position="188"/>
    </location>
</feature>
<dbReference type="EC" id="2.4.1.-" evidence="12"/>
<dbReference type="AlphaFoldDB" id="A0AAV9PKC3"/>
<evidence type="ECO:0000256" key="12">
    <source>
        <dbReference type="RuleBase" id="RU363112"/>
    </source>
</evidence>
<dbReference type="InterPro" id="IPR007315">
    <property type="entry name" value="PIG-V/Gpi18"/>
</dbReference>
<keyword evidence="7 12" id="KW-0808">Transferase</keyword>
<keyword evidence="5 12" id="KW-0337">GPI-anchor biosynthesis</keyword>
<dbReference type="EMBL" id="JAVRRT010000002">
    <property type="protein sequence ID" value="KAK5174195.1"/>
    <property type="molecule type" value="Genomic_DNA"/>
</dbReference>
<comment type="pathway">
    <text evidence="2 12">Glycolipid biosynthesis; glycosylphosphatidylinositol-anchor biosynthesis.</text>
</comment>
<keyword evidence="8 12" id="KW-0812">Transmembrane</keyword>
<keyword evidence="9 12" id="KW-0256">Endoplasmic reticulum</keyword>
<dbReference type="GO" id="GO:0005789">
    <property type="term" value="C:endoplasmic reticulum membrane"/>
    <property type="evidence" value="ECO:0007669"/>
    <property type="project" value="UniProtKB-SubCell"/>
</dbReference>
<dbReference type="PANTHER" id="PTHR12468">
    <property type="entry name" value="GPI MANNOSYLTRANSFERASE 2"/>
    <property type="match status" value="1"/>
</dbReference>
<feature type="region of interest" description="Disordered" evidence="13">
    <location>
        <begin position="415"/>
        <end position="436"/>
    </location>
</feature>
<feature type="signal peptide" evidence="14">
    <location>
        <begin position="1"/>
        <end position="24"/>
    </location>
</feature>
<evidence type="ECO:0000256" key="4">
    <source>
        <dbReference type="ARBA" id="ARBA00013795"/>
    </source>
</evidence>
<evidence type="ECO:0000256" key="3">
    <source>
        <dbReference type="ARBA" id="ARBA00008698"/>
    </source>
</evidence>
<evidence type="ECO:0000256" key="13">
    <source>
        <dbReference type="SAM" id="MobiDB-lite"/>
    </source>
</evidence>
<sequence>MAGLRKLTTAFISGKLLLLLVACASPGPGYDTSTQILFDQYSHPSDSWLNRALEHVVLRLTRWDGIYFASSSTRGHVYEQEWAFSWVVAKITSAVSRVFLSPLPLSPIVSHALAGVIVSHISHLLAVVLLYLLTNNLVPTEQNIKRHVAFTAACLHIVSPAGVFLSAPNAESTFALFNFAGMLSYVYASQNRLDAKATASAAFWTIAAGTSFGIATTIRVNGLLSGIIFAWDAVLALAHPSTTLSSSHRTTVLAGTILAGTLVAVGYAAPQAVAYMEYCTNGNTRPWCTRIPPSIYSWVQVHYWGVGFLRYWTLNNLPLFLLAAPMLAMLLATGHLGLMQPESLLQMITPDGSKTASKDLIIFRQVLPRLVLPQIVLAVMATTSFHVQIVNRISSGYPVWYIVLAVAIVSATKTGSSTSKTEKEDTQQHLDTPPNADRLESVVRGMVMYAIIQGGLYASFLPPA</sequence>
<dbReference type="GO" id="GO:0000009">
    <property type="term" value="F:alpha-1,6-mannosyltransferase activity"/>
    <property type="evidence" value="ECO:0007669"/>
    <property type="project" value="InterPro"/>
</dbReference>
<feature type="chain" id="PRO_5043676148" description="GPI mannosyltransferase 2" evidence="14">
    <location>
        <begin position="25"/>
        <end position="464"/>
    </location>
</feature>
<accession>A0AAV9PKC3</accession>
<evidence type="ECO:0000256" key="5">
    <source>
        <dbReference type="ARBA" id="ARBA00022502"/>
    </source>
</evidence>
<evidence type="ECO:0000256" key="8">
    <source>
        <dbReference type="ARBA" id="ARBA00022692"/>
    </source>
</evidence>
<keyword evidence="6 12" id="KW-0328">Glycosyltransferase</keyword>
<name>A0AAV9PKC3_9PEZI</name>
<comment type="function">
    <text evidence="12">Mannosyltransferase involved in glycosylphosphatidylinositol-anchor biosynthesis.</text>
</comment>
<comment type="caution">
    <text evidence="12">Lacks conserved residue(s) required for the propagation of feature annotation.</text>
</comment>
<comment type="similarity">
    <text evidence="3 12">Belongs to the PIGV family.</text>
</comment>
<dbReference type="GO" id="GO:0031501">
    <property type="term" value="C:mannosyltransferase complex"/>
    <property type="evidence" value="ECO:0007669"/>
    <property type="project" value="TreeGrafter"/>
</dbReference>
<dbReference type="GeneID" id="89922623"/>
<evidence type="ECO:0000256" key="11">
    <source>
        <dbReference type="ARBA" id="ARBA00023136"/>
    </source>
</evidence>
<keyword evidence="10 12" id="KW-1133">Transmembrane helix</keyword>
<evidence type="ECO:0000313" key="16">
    <source>
        <dbReference type="Proteomes" id="UP001337655"/>
    </source>
</evidence>
<evidence type="ECO:0000256" key="1">
    <source>
        <dbReference type="ARBA" id="ARBA00004477"/>
    </source>
</evidence>
<dbReference type="RefSeq" id="XP_064662864.1">
    <property type="nucleotide sequence ID" value="XM_064798537.1"/>
</dbReference>
<proteinExistence type="inferred from homology"/>
<evidence type="ECO:0000256" key="6">
    <source>
        <dbReference type="ARBA" id="ARBA00022676"/>
    </source>
</evidence>
<evidence type="ECO:0000256" key="10">
    <source>
        <dbReference type="ARBA" id="ARBA00022989"/>
    </source>
</evidence>
<keyword evidence="16" id="KW-1185">Reference proteome</keyword>
<comment type="subcellular location">
    <subcellularLocation>
        <location evidence="1 12">Endoplasmic reticulum membrane</location>
        <topology evidence="1 12">Multi-pass membrane protein</topology>
    </subcellularLocation>
</comment>
<feature type="transmembrane region" description="Helical" evidence="12">
    <location>
        <begin position="146"/>
        <end position="166"/>
    </location>
</feature>
<feature type="transmembrane region" description="Helical" evidence="12">
    <location>
        <begin position="395"/>
        <end position="412"/>
    </location>
</feature>
<dbReference type="PANTHER" id="PTHR12468:SF2">
    <property type="entry name" value="GPI MANNOSYLTRANSFERASE 2"/>
    <property type="match status" value="1"/>
</dbReference>
<comment type="caution">
    <text evidence="15">The sequence shown here is derived from an EMBL/GenBank/DDBJ whole genome shotgun (WGS) entry which is preliminary data.</text>
</comment>
<evidence type="ECO:0000256" key="9">
    <source>
        <dbReference type="ARBA" id="ARBA00022824"/>
    </source>
</evidence>
<reference evidence="15 16" key="1">
    <citation type="submission" date="2023-08" db="EMBL/GenBank/DDBJ databases">
        <title>Black Yeasts Isolated from many extreme environments.</title>
        <authorList>
            <person name="Coleine C."/>
            <person name="Stajich J.E."/>
            <person name="Selbmann L."/>
        </authorList>
    </citation>
    <scope>NUCLEOTIDE SEQUENCE [LARGE SCALE GENOMIC DNA]</scope>
    <source>
        <strain evidence="15 16">CCFEE 5935</strain>
    </source>
</reference>
<keyword evidence="14" id="KW-0732">Signal</keyword>
<evidence type="ECO:0000256" key="2">
    <source>
        <dbReference type="ARBA" id="ARBA00004687"/>
    </source>
</evidence>
<dbReference type="Proteomes" id="UP001337655">
    <property type="component" value="Unassembled WGS sequence"/>
</dbReference>
<evidence type="ECO:0000256" key="7">
    <source>
        <dbReference type="ARBA" id="ARBA00022679"/>
    </source>
</evidence>
<protein>
    <recommendedName>
        <fullName evidence="4 12">GPI mannosyltransferase 2</fullName>
        <ecNumber evidence="12">2.4.1.-</ecNumber>
    </recommendedName>
</protein>
<evidence type="ECO:0000256" key="14">
    <source>
        <dbReference type="SAM" id="SignalP"/>
    </source>
</evidence>
<feature type="transmembrane region" description="Helical" evidence="12">
    <location>
        <begin position="250"/>
        <end position="269"/>
    </location>
</feature>
<gene>
    <name evidence="15" type="primary">GPI18</name>
    <name evidence="15" type="ORF">LTR77_001275</name>
</gene>
<feature type="transmembrane region" description="Helical" evidence="12">
    <location>
        <begin position="317"/>
        <end position="338"/>
    </location>
</feature>
<feature type="transmembrane region" description="Helical" evidence="12">
    <location>
        <begin position="108"/>
        <end position="134"/>
    </location>
</feature>
<evidence type="ECO:0000313" key="15">
    <source>
        <dbReference type="EMBL" id="KAK5174195.1"/>
    </source>
</evidence>